<dbReference type="GO" id="GO:0016628">
    <property type="term" value="F:oxidoreductase activity, acting on the CH-CH group of donors, NAD or NADP as acceptor"/>
    <property type="evidence" value="ECO:0007669"/>
    <property type="project" value="InterPro"/>
</dbReference>
<dbReference type="FunFam" id="3.40.50.720:FF:000121">
    <property type="entry name" value="Prostaglandin reductase 2"/>
    <property type="match status" value="1"/>
</dbReference>
<name>A0A2S5T6Z8_9BURK</name>
<keyword evidence="1" id="KW-0560">Oxidoreductase</keyword>
<dbReference type="PANTHER" id="PTHR43205">
    <property type="entry name" value="PROSTAGLANDIN REDUCTASE"/>
    <property type="match status" value="1"/>
</dbReference>
<dbReference type="InterPro" id="IPR011032">
    <property type="entry name" value="GroES-like_sf"/>
</dbReference>
<dbReference type="CDD" id="cd05288">
    <property type="entry name" value="PGDH"/>
    <property type="match status" value="1"/>
</dbReference>
<accession>A0A2S5T6Z8</accession>
<dbReference type="SUPFAM" id="SSF51735">
    <property type="entry name" value="NAD(P)-binding Rossmann-fold domains"/>
    <property type="match status" value="1"/>
</dbReference>
<gene>
    <name evidence="3" type="ORF">C1702_05605</name>
</gene>
<dbReference type="PANTHER" id="PTHR43205:SF7">
    <property type="entry name" value="PROSTAGLANDIN REDUCTASE 1"/>
    <property type="match status" value="1"/>
</dbReference>
<dbReference type="SMART" id="SM00829">
    <property type="entry name" value="PKS_ER"/>
    <property type="match status" value="1"/>
</dbReference>
<keyword evidence="4" id="KW-1185">Reference proteome</keyword>
<evidence type="ECO:0000256" key="1">
    <source>
        <dbReference type="ARBA" id="ARBA00023002"/>
    </source>
</evidence>
<dbReference type="SUPFAM" id="SSF50129">
    <property type="entry name" value="GroES-like"/>
    <property type="match status" value="1"/>
</dbReference>
<dbReference type="Proteomes" id="UP000239406">
    <property type="component" value="Unassembled WGS sequence"/>
</dbReference>
<sequence>MTNRQILLVSRPQGEASVDNFKLVETPLPLLADGQVLVRHHYLSLDPYMRMRMNDAKSYAAPQPLNQVMIGGTVGVVVESKHAGYKPGDTVRGMGGWQEYAIVDATQRGVLQKVDAQRIPLSAYLGAVGMPGVTAWYGLLKLIQPQPGQTVVVSAASGAVGSVVGQLARLRGCRAIGIAGGPDKCHYVTSELGFDACIDYKQHPDEASLAAALKEAAPDGIDGCFENVGGMVLDAVMLQMNAFGRIALCGMISGYDSRPIPMARPQLILTQRMRVEGFIISEHMEVWPEALQELGELVAAGRLKYRESVAQGLENAPQAFLGMLKGRNFGKQLVKLV</sequence>
<dbReference type="AlphaFoldDB" id="A0A2S5T6Z8"/>
<dbReference type="InterPro" id="IPR041694">
    <property type="entry name" value="ADH_N_2"/>
</dbReference>
<proteinExistence type="predicted"/>
<organism evidence="3 4">
    <name type="scientific">Caldimonas thermodepolymerans</name>
    <dbReference type="NCBI Taxonomy" id="215580"/>
    <lineage>
        <taxon>Bacteria</taxon>
        <taxon>Pseudomonadati</taxon>
        <taxon>Pseudomonadota</taxon>
        <taxon>Betaproteobacteria</taxon>
        <taxon>Burkholderiales</taxon>
        <taxon>Sphaerotilaceae</taxon>
        <taxon>Caldimonas</taxon>
    </lineage>
</organism>
<dbReference type="Gene3D" id="3.90.180.10">
    <property type="entry name" value="Medium-chain alcohol dehydrogenases, catalytic domain"/>
    <property type="match status" value="1"/>
</dbReference>
<dbReference type="InterPro" id="IPR013149">
    <property type="entry name" value="ADH-like_C"/>
</dbReference>
<dbReference type="Pfam" id="PF00107">
    <property type="entry name" value="ADH_zinc_N"/>
    <property type="match status" value="1"/>
</dbReference>
<evidence type="ECO:0000313" key="4">
    <source>
        <dbReference type="Proteomes" id="UP000239406"/>
    </source>
</evidence>
<protein>
    <submittedName>
        <fullName evidence="3">NADP-dependent oxidoreductase</fullName>
    </submittedName>
</protein>
<dbReference type="Pfam" id="PF16884">
    <property type="entry name" value="ADH_N_2"/>
    <property type="match status" value="1"/>
</dbReference>
<dbReference type="InterPro" id="IPR020843">
    <property type="entry name" value="ER"/>
</dbReference>
<comment type="caution">
    <text evidence="3">The sequence shown here is derived from an EMBL/GenBank/DDBJ whole genome shotgun (WGS) entry which is preliminary data.</text>
</comment>
<evidence type="ECO:0000313" key="3">
    <source>
        <dbReference type="EMBL" id="PPE70736.1"/>
    </source>
</evidence>
<dbReference type="InterPro" id="IPR036291">
    <property type="entry name" value="NAD(P)-bd_dom_sf"/>
</dbReference>
<feature type="domain" description="Enoyl reductase (ER)" evidence="2">
    <location>
        <begin position="16"/>
        <end position="334"/>
    </location>
</feature>
<dbReference type="InterPro" id="IPR045010">
    <property type="entry name" value="MDR_fam"/>
</dbReference>
<dbReference type="Gene3D" id="3.40.50.720">
    <property type="entry name" value="NAD(P)-binding Rossmann-like Domain"/>
    <property type="match status" value="1"/>
</dbReference>
<dbReference type="EMBL" id="PSNY01000005">
    <property type="protein sequence ID" value="PPE70736.1"/>
    <property type="molecule type" value="Genomic_DNA"/>
</dbReference>
<evidence type="ECO:0000259" key="2">
    <source>
        <dbReference type="SMART" id="SM00829"/>
    </source>
</evidence>
<reference evidence="3 4" key="1">
    <citation type="submission" date="2018-02" db="EMBL/GenBank/DDBJ databases">
        <title>Reclassifiation of [Polyangium] brachysporum DSM 7029 as Guopingzhaonella breviflexa gen. nov., sp. nov., a member of the family Comamonadaceae.</title>
        <authorList>
            <person name="Tang B."/>
        </authorList>
    </citation>
    <scope>NUCLEOTIDE SEQUENCE [LARGE SCALE GENOMIC DNA]</scope>
    <source>
        <strain evidence="3 4">DSM 15344</strain>
    </source>
</reference>